<dbReference type="EMBL" id="VIKR01000005">
    <property type="protein sequence ID" value="TQV72208.1"/>
    <property type="molecule type" value="Genomic_DNA"/>
</dbReference>
<dbReference type="OrthoDB" id="338827at2"/>
<keyword evidence="3" id="KW-1185">Reference proteome</keyword>
<evidence type="ECO:0000259" key="1">
    <source>
        <dbReference type="Pfam" id="PF07995"/>
    </source>
</evidence>
<evidence type="ECO:0000313" key="2">
    <source>
        <dbReference type="EMBL" id="TQV72208.1"/>
    </source>
</evidence>
<dbReference type="Gene3D" id="2.120.10.30">
    <property type="entry name" value="TolB, C-terminal domain"/>
    <property type="match status" value="1"/>
</dbReference>
<dbReference type="PANTHER" id="PTHR19328:SF75">
    <property type="entry name" value="ALDOSE SUGAR DEHYDROGENASE YLII"/>
    <property type="match status" value="1"/>
</dbReference>
<protein>
    <submittedName>
        <fullName evidence="2">PQQ-dependent sugar dehydrogenase</fullName>
    </submittedName>
</protein>
<dbReference type="InterPro" id="IPR011042">
    <property type="entry name" value="6-blade_b-propeller_TolB-like"/>
</dbReference>
<dbReference type="Proteomes" id="UP000317839">
    <property type="component" value="Unassembled WGS sequence"/>
</dbReference>
<dbReference type="AlphaFoldDB" id="A0A545T4V1"/>
<dbReference type="Pfam" id="PF07995">
    <property type="entry name" value="GSDH"/>
    <property type="match status" value="1"/>
</dbReference>
<sequence>MVKPSIFIDKNSRNRLVRGNIDAQKFNFRDGNVQKYCFFLVICLSYCISYSNHAQQLAFGLELSNRIVNLDRPWGAAFLPDGRLIVSEMEGTLKLFGKNYRLLDKLEKPLDLDQRRIARFDNSGAFDVAVDPNFDTNGFIYWSYAAKSEKNSFLKVSRIHVTGNKLVFDREVFSATPANDDRFHFGGALIFDHQKNLLIAIGERFSSAKKQGQEPVAQNPADSRGKIWSIKKPAKVSKSESFEAIQVASGLRNVQAMEIISNNVWISDHGPILGDELNILKPNANYGWPYLTTGNYKDKDYLPEKVSEDKFVAPVYSWQEFTMAPSGLLFYQNSRYRSLNNRLLVSGLSSGRLLSFTLNNGRVVDEQELILGIRMRDIIASPDGRIFILSDETQGRVIELLVK</sequence>
<proteinExistence type="predicted"/>
<dbReference type="InterPro" id="IPR012938">
    <property type="entry name" value="Glc/Sorbosone_DH"/>
</dbReference>
<feature type="domain" description="Glucose/Sorbosone dehydrogenase" evidence="1">
    <location>
        <begin position="70"/>
        <end position="398"/>
    </location>
</feature>
<reference evidence="2 3" key="1">
    <citation type="submission" date="2019-06" db="EMBL/GenBank/DDBJ databases">
        <title>Draft genome of Aliikangiella marina GYP-15.</title>
        <authorList>
            <person name="Wang G."/>
        </authorList>
    </citation>
    <scope>NUCLEOTIDE SEQUENCE [LARGE SCALE GENOMIC DNA]</scope>
    <source>
        <strain evidence="2 3">GYP-15</strain>
    </source>
</reference>
<evidence type="ECO:0000313" key="3">
    <source>
        <dbReference type="Proteomes" id="UP000317839"/>
    </source>
</evidence>
<comment type="caution">
    <text evidence="2">The sequence shown here is derived from an EMBL/GenBank/DDBJ whole genome shotgun (WGS) entry which is preliminary data.</text>
</comment>
<dbReference type="InterPro" id="IPR011041">
    <property type="entry name" value="Quinoprot_gluc/sorb_DH_b-prop"/>
</dbReference>
<organism evidence="2 3">
    <name type="scientific">Aliikangiella marina</name>
    <dbReference type="NCBI Taxonomy" id="1712262"/>
    <lineage>
        <taxon>Bacteria</taxon>
        <taxon>Pseudomonadati</taxon>
        <taxon>Pseudomonadota</taxon>
        <taxon>Gammaproteobacteria</taxon>
        <taxon>Oceanospirillales</taxon>
        <taxon>Pleioneaceae</taxon>
        <taxon>Aliikangiella</taxon>
    </lineage>
</organism>
<gene>
    <name evidence="2" type="ORF">FLL45_18490</name>
</gene>
<name>A0A545T4V1_9GAMM</name>
<dbReference type="SUPFAM" id="SSF50952">
    <property type="entry name" value="Soluble quinoprotein glucose dehydrogenase"/>
    <property type="match status" value="1"/>
</dbReference>
<accession>A0A545T4V1</accession>
<dbReference type="PANTHER" id="PTHR19328">
    <property type="entry name" value="HEDGEHOG-INTERACTING PROTEIN"/>
    <property type="match status" value="1"/>
</dbReference>